<evidence type="ECO:0000313" key="1">
    <source>
        <dbReference type="EMBL" id="MBO1361214.1"/>
    </source>
</evidence>
<accession>A0ABS3LZ76</accession>
<dbReference type="EC" id="3.5.1.68" evidence="1"/>
<dbReference type="InterPro" id="IPR007709">
    <property type="entry name" value="N-FG_amidohydro"/>
</dbReference>
<dbReference type="RefSeq" id="WP_207882739.1">
    <property type="nucleotide sequence ID" value="NZ_JAFVMF010000018.1"/>
</dbReference>
<protein>
    <submittedName>
        <fullName evidence="1">N-formylglutamate deformylase</fullName>
        <ecNumber evidence="1">3.5.1.68</ecNumber>
    </submittedName>
</protein>
<keyword evidence="1" id="KW-0378">Hydrolase</keyword>
<dbReference type="InterPro" id="IPR010247">
    <property type="entry name" value="HutG_amidohyd"/>
</dbReference>
<dbReference type="SUPFAM" id="SSF53187">
    <property type="entry name" value="Zn-dependent exopeptidases"/>
    <property type="match status" value="1"/>
</dbReference>
<sequence length="266" mass="28652">MPPVFTLTPGSSPVLVTIPHAGTALAPGMEARMTARGLRLPDTDWYMPDLYTGAALRGVGVLTAHYSRYVVDLNRGADDAALYPGRPSTGLAPHLTFDGTPIYLEGEAPGGEEIAQRTGAYWRPYHDAVTAELKRLRAKHGWAILWDAHSIRSQVERLFEGVLPDLNVGTNSGASCAASLSNAVMEQVGMSPDYTHVLNGRFRGGYTTRHYGTPGTGVHAVQLEIAQSIYLASEDDPWPADATKSARLRDAINGLLDTLLSWTPEG</sequence>
<dbReference type="NCBIfam" id="TIGR02017">
    <property type="entry name" value="hutG_amidohyd"/>
    <property type="match status" value="1"/>
</dbReference>
<dbReference type="Pfam" id="PF05013">
    <property type="entry name" value="FGase"/>
    <property type="match status" value="1"/>
</dbReference>
<name>A0ABS3LZ76_9PROT</name>
<organism evidence="1 2">
    <name type="scientific">Acetobacter sacchari</name>
    <dbReference type="NCBI Taxonomy" id="2661687"/>
    <lineage>
        <taxon>Bacteria</taxon>
        <taxon>Pseudomonadati</taxon>
        <taxon>Pseudomonadota</taxon>
        <taxon>Alphaproteobacteria</taxon>
        <taxon>Acetobacterales</taxon>
        <taxon>Acetobacteraceae</taxon>
        <taxon>Acetobacter</taxon>
    </lineage>
</organism>
<evidence type="ECO:0000313" key="2">
    <source>
        <dbReference type="Proteomes" id="UP000664771"/>
    </source>
</evidence>
<gene>
    <name evidence="1" type="primary">hutG</name>
    <name evidence="1" type="ORF">J2D73_15610</name>
</gene>
<proteinExistence type="predicted"/>
<dbReference type="Proteomes" id="UP000664771">
    <property type="component" value="Unassembled WGS sequence"/>
</dbReference>
<dbReference type="EMBL" id="JAFVMF010000018">
    <property type="protein sequence ID" value="MBO1361214.1"/>
    <property type="molecule type" value="Genomic_DNA"/>
</dbReference>
<reference evidence="1 2" key="1">
    <citation type="submission" date="2021-03" db="EMBL/GenBank/DDBJ databases">
        <title>The complete genome sequence of Acetobacter sacchari TBRC 11175.</title>
        <authorList>
            <person name="Charoenyingcharoen P."/>
            <person name="Yukphan P."/>
        </authorList>
    </citation>
    <scope>NUCLEOTIDE SEQUENCE [LARGE SCALE GENOMIC DNA]</scope>
    <source>
        <strain evidence="1 2">TBRC 11175</strain>
    </source>
</reference>
<dbReference type="Gene3D" id="3.40.630.40">
    <property type="entry name" value="Zn-dependent exopeptidases"/>
    <property type="match status" value="1"/>
</dbReference>
<comment type="caution">
    <text evidence="1">The sequence shown here is derived from an EMBL/GenBank/DDBJ whole genome shotgun (WGS) entry which is preliminary data.</text>
</comment>
<dbReference type="GO" id="GO:0050129">
    <property type="term" value="F:N-formylglutamate deformylase activity"/>
    <property type="evidence" value="ECO:0007669"/>
    <property type="project" value="UniProtKB-EC"/>
</dbReference>
<keyword evidence="2" id="KW-1185">Reference proteome</keyword>